<sequence length="347" mass="40796">MIEINECLTCKCNYNFSSTSPNTENSFQNIPFEKFLFFDIETTGLSADISSLYLIGCVYYESGSFHLKQWFADDYHEEKNLLYSFFEFCKTYDVLIHYNGSGFDIPYLKKKCGQLDISYPISHMQSLDLYRKLSPFKKLLPIANIKQKTVEELCGLYRNDQYTGKELIQLYVQYLHGKIKKEEKYNTFLSPLLLHNKEDLTGLLQITSILTLTDDLFLCKPVIQACQIKDSMLEASMTFPVKLPFPILMKQKDFYFFADARNGEMKIPVFHNRVKLYFEDYKNYYYLPKEDTAIHKSLASFVDKSHRKKATPATCYNWIELTDSFMNNSQMQADYFQKMISYSLKQK</sequence>
<dbReference type="EMBL" id="VUMT01000006">
    <property type="protein sequence ID" value="MSS63310.1"/>
    <property type="molecule type" value="Genomic_DNA"/>
</dbReference>
<feature type="domain" description="YprB ribonuclease H-like" evidence="1">
    <location>
        <begin position="36"/>
        <end position="208"/>
    </location>
</feature>
<keyword evidence="2" id="KW-0540">Nuclease</keyword>
<keyword evidence="2" id="KW-0269">Exonuclease</keyword>
<dbReference type="Gene3D" id="3.30.420.10">
    <property type="entry name" value="Ribonuclease H-like superfamily/Ribonuclease H"/>
    <property type="match status" value="1"/>
</dbReference>
<evidence type="ECO:0000259" key="1">
    <source>
        <dbReference type="Pfam" id="PF13482"/>
    </source>
</evidence>
<dbReference type="RefSeq" id="WP_205839166.1">
    <property type="nucleotide sequence ID" value="NZ_VUMT01000006.1"/>
</dbReference>
<dbReference type="InterPro" id="IPR012337">
    <property type="entry name" value="RNaseH-like_sf"/>
</dbReference>
<organism evidence="2 3">
    <name type="scientific">Velocimicrobium porci</name>
    <dbReference type="NCBI Taxonomy" id="2606634"/>
    <lineage>
        <taxon>Bacteria</taxon>
        <taxon>Bacillati</taxon>
        <taxon>Bacillota</taxon>
        <taxon>Clostridia</taxon>
        <taxon>Lachnospirales</taxon>
        <taxon>Lachnospiraceae</taxon>
        <taxon>Velocimicrobium</taxon>
    </lineage>
</organism>
<dbReference type="GO" id="GO:0003676">
    <property type="term" value="F:nucleic acid binding"/>
    <property type="evidence" value="ECO:0007669"/>
    <property type="project" value="InterPro"/>
</dbReference>
<dbReference type="AlphaFoldDB" id="A0A6L5XWU1"/>
<dbReference type="InterPro" id="IPR036397">
    <property type="entry name" value="RNaseH_sf"/>
</dbReference>
<proteinExistence type="predicted"/>
<dbReference type="PANTHER" id="PTHR38462:SF1">
    <property type="entry name" value="YPRB RIBONUCLEASE H-LIKE DOMAIN-CONTAINING PROTEIN"/>
    <property type="match status" value="1"/>
</dbReference>
<dbReference type="InterPro" id="IPR038720">
    <property type="entry name" value="YprB_RNase_H-like_dom"/>
</dbReference>
<dbReference type="Proteomes" id="UP000482209">
    <property type="component" value="Unassembled WGS sequence"/>
</dbReference>
<comment type="caution">
    <text evidence="2">The sequence shown here is derived from an EMBL/GenBank/DDBJ whole genome shotgun (WGS) entry which is preliminary data.</text>
</comment>
<keyword evidence="2" id="KW-0378">Hydrolase</keyword>
<dbReference type="Pfam" id="PF13482">
    <property type="entry name" value="RNase_H_2"/>
    <property type="match status" value="1"/>
</dbReference>
<dbReference type="SUPFAM" id="SSF53098">
    <property type="entry name" value="Ribonuclease H-like"/>
    <property type="match status" value="1"/>
</dbReference>
<evidence type="ECO:0000313" key="2">
    <source>
        <dbReference type="EMBL" id="MSS63310.1"/>
    </source>
</evidence>
<reference evidence="2 3" key="1">
    <citation type="submission" date="2019-08" db="EMBL/GenBank/DDBJ databases">
        <title>In-depth cultivation of the pig gut microbiome towards novel bacterial diversity and tailored functional studies.</title>
        <authorList>
            <person name="Wylensek D."/>
            <person name="Hitch T.C.A."/>
            <person name="Clavel T."/>
        </authorList>
    </citation>
    <scope>NUCLEOTIDE SEQUENCE [LARGE SCALE GENOMIC DNA]</scope>
    <source>
        <strain evidence="2 3">WCA-693-APC-MOT-I</strain>
    </source>
</reference>
<protein>
    <submittedName>
        <fullName evidence="2">Exonuclease</fullName>
    </submittedName>
</protein>
<accession>A0A6L5XWU1</accession>
<evidence type="ECO:0000313" key="3">
    <source>
        <dbReference type="Proteomes" id="UP000482209"/>
    </source>
</evidence>
<gene>
    <name evidence="2" type="ORF">FYJ58_05390</name>
</gene>
<name>A0A6L5XWU1_9FIRM</name>
<keyword evidence="3" id="KW-1185">Reference proteome</keyword>
<dbReference type="PANTHER" id="PTHR38462">
    <property type="entry name" value="EXONUCLEASE-LIKE PROTEIN"/>
    <property type="match status" value="1"/>
</dbReference>
<dbReference type="GO" id="GO:0004527">
    <property type="term" value="F:exonuclease activity"/>
    <property type="evidence" value="ECO:0007669"/>
    <property type="project" value="UniProtKB-KW"/>
</dbReference>